<gene>
    <name evidence="6" type="ORF">KTH90_14420</name>
</gene>
<dbReference type="SUPFAM" id="SSF53649">
    <property type="entry name" value="Alkaline phosphatase-like"/>
    <property type="match status" value="1"/>
</dbReference>
<keyword evidence="2" id="KW-0479">Metal-binding</keyword>
<evidence type="ECO:0000256" key="2">
    <source>
        <dbReference type="ARBA" id="ARBA00022723"/>
    </source>
</evidence>
<dbReference type="PIRSF" id="PIRSF001491">
    <property type="entry name" value="Ppentomutase"/>
    <property type="match status" value="1"/>
</dbReference>
<dbReference type="InterPro" id="IPR024052">
    <property type="entry name" value="Phosphopentomutase_DeoB_cap_sf"/>
</dbReference>
<dbReference type="InterPro" id="IPR006124">
    <property type="entry name" value="Metalloenzyme"/>
</dbReference>
<comment type="caution">
    <text evidence="6">The sequence shown here is derived from an EMBL/GenBank/DDBJ whole genome shotgun (WGS) entry which is preliminary data.</text>
</comment>
<sequence length="404" mass="43808">MKVICLIVDALGIGQMEDVPLMSRQCEPANTLLHVSRYGHRLHIPVMQKLGLGNIARADGLEAAGVKALASCGKMELGYEGADTYLGHQIIMGSGSLNYKKITVQSLCNDIIEYLIQNGHTAVLYQASPGPVLVDGCVMIADCMEAAPGLSLNVTASLQDVSLDYVMEIASLVRDIVPVTRVIVVCSEIFSFTQIESAMVTRENGASGVDTPHLCLLDEKITLRHLGLKLDLNGQCPTRVARTKTPVYLIGKAADVVQCPQARVISLVDTEKIFQTVEQIITTTDDYLVIANIQETDLAGHSQDFKRWADLLEQVDRHIPTLLEAVGDDGAFILTGDHGNDPYVGKGQHTREYTPCLLYSSKYIPNHLGIRKTLADIGATIADLFDAGPTQGGISLLRELQKKG</sequence>
<evidence type="ECO:0000313" key="7">
    <source>
        <dbReference type="Proteomes" id="UP001314681"/>
    </source>
</evidence>
<dbReference type="Pfam" id="PF01676">
    <property type="entry name" value="Metalloenzyme"/>
    <property type="match status" value="1"/>
</dbReference>
<dbReference type="EC" id="5.4.2.7" evidence="6"/>
<dbReference type="PANTHER" id="PTHR21110">
    <property type="entry name" value="PHOSPHOPENTOMUTASE"/>
    <property type="match status" value="1"/>
</dbReference>
<protein>
    <submittedName>
        <fullName evidence="6">Phosphopentomutase</fullName>
        <ecNumber evidence="6">5.4.2.7</ecNumber>
    </submittedName>
</protein>
<dbReference type="Gene3D" id="3.30.70.1250">
    <property type="entry name" value="Phosphopentomutase"/>
    <property type="match status" value="1"/>
</dbReference>
<dbReference type="InterPro" id="IPR010045">
    <property type="entry name" value="DeoB"/>
</dbReference>
<evidence type="ECO:0000256" key="4">
    <source>
        <dbReference type="ARBA" id="ARBA00023235"/>
    </source>
</evidence>
<keyword evidence="4 6" id="KW-0413">Isomerase</keyword>
<dbReference type="EMBL" id="JAHQCX010000009">
    <property type="protein sequence ID" value="MBU9727210.1"/>
    <property type="molecule type" value="Genomic_DNA"/>
</dbReference>
<evidence type="ECO:0000259" key="5">
    <source>
        <dbReference type="Pfam" id="PF01676"/>
    </source>
</evidence>
<dbReference type="PANTHER" id="PTHR21110:SF0">
    <property type="entry name" value="PHOSPHOPENTOMUTASE"/>
    <property type="match status" value="1"/>
</dbReference>
<dbReference type="GO" id="GO:0008973">
    <property type="term" value="F:phosphopentomutase activity"/>
    <property type="evidence" value="ECO:0007669"/>
    <property type="project" value="UniProtKB-EC"/>
</dbReference>
<organism evidence="6 7">
    <name type="scientific">Diplocloster modestus</name>
    <dbReference type="NCBI Taxonomy" id="2850322"/>
    <lineage>
        <taxon>Bacteria</taxon>
        <taxon>Bacillati</taxon>
        <taxon>Bacillota</taxon>
        <taxon>Clostridia</taxon>
        <taxon>Lachnospirales</taxon>
        <taxon>Lachnospiraceae</taxon>
        <taxon>Diplocloster</taxon>
    </lineage>
</organism>
<keyword evidence="3" id="KW-0464">Manganese</keyword>
<dbReference type="Proteomes" id="UP001314681">
    <property type="component" value="Unassembled WGS sequence"/>
</dbReference>
<dbReference type="NCBIfam" id="NF009049">
    <property type="entry name" value="PRK12383.1"/>
    <property type="match status" value="1"/>
</dbReference>
<evidence type="ECO:0000313" key="6">
    <source>
        <dbReference type="EMBL" id="MBU9727210.1"/>
    </source>
</evidence>
<feature type="domain" description="Metalloenzyme" evidence="5">
    <location>
        <begin position="240"/>
        <end position="385"/>
    </location>
</feature>
<comment type="similarity">
    <text evidence="1">Belongs to the phosphopentomutase family.</text>
</comment>
<accession>A0ABS6K9M0</accession>
<dbReference type="RefSeq" id="WP_238726975.1">
    <property type="nucleotide sequence ID" value="NZ_JAHQCX010000009.1"/>
</dbReference>
<dbReference type="InterPro" id="IPR017850">
    <property type="entry name" value="Alkaline_phosphatase_core_sf"/>
</dbReference>
<dbReference type="Gene3D" id="3.40.720.10">
    <property type="entry name" value="Alkaline Phosphatase, subunit A"/>
    <property type="match status" value="1"/>
</dbReference>
<name>A0ABS6K9M0_9FIRM</name>
<keyword evidence="7" id="KW-1185">Reference proteome</keyword>
<reference evidence="6 7" key="1">
    <citation type="submission" date="2021-06" db="EMBL/GenBank/DDBJ databases">
        <title>Description of novel taxa of the family Lachnospiraceae.</title>
        <authorList>
            <person name="Chaplin A.V."/>
            <person name="Sokolova S.R."/>
            <person name="Pikina A.P."/>
            <person name="Korzhanova M."/>
            <person name="Belova V."/>
            <person name="Korostin D."/>
            <person name="Efimov B.A."/>
        </authorList>
    </citation>
    <scope>NUCLEOTIDE SEQUENCE [LARGE SCALE GENOMIC DNA]</scope>
    <source>
        <strain evidence="6 7">ASD4241</strain>
    </source>
</reference>
<proteinExistence type="inferred from homology"/>
<evidence type="ECO:0000256" key="3">
    <source>
        <dbReference type="ARBA" id="ARBA00023211"/>
    </source>
</evidence>
<evidence type="ECO:0000256" key="1">
    <source>
        <dbReference type="ARBA" id="ARBA00010373"/>
    </source>
</evidence>